<dbReference type="PANTHER" id="PTHR37540">
    <property type="entry name" value="TRANSCRIPTION FACTOR (ACR-2), PUTATIVE-RELATED-RELATED"/>
    <property type="match status" value="1"/>
</dbReference>
<name>W9WXR5_9EURO</name>
<sequence>MASNGCATYVFVEMKLKGKQASVSRGNQISHALKNHHRAARRERTKLYLAARQSLLARNAHGKRYQALSDSSSSPEESSSSERNSPEQKERQVSEVEILNPKALGMVLGQGRLDPFNIYPHDKISLYVHEILDHAINHTWPGVCPFGYAASHPVRRAWLGCAMDSPVAFYSFIFAAGLHHAYLHGWSRISKTAYNLLFSYKTKAISLVNAALQKVDVEISDALLVSILILAAHGPAATSCDKESPEYPVSPLANAQDLDFYGSLRFDELHMGALRILVARRGGLKNIQLYGIADMIALGEVYGASSTLTKPEFRKWFACPTPLLLLPDYQFSSREIFPSLRNRIVFKQLLSILCAMSTICKALTHLRQGGTNPAFFTNIIRTRNRVQHRLLSLPHQESSSILDHGIYETCRLAAMIFSDMVIFPLPPATEIRPRLAGMLRRTLESLPVHLERASHTEILLWAVMLGAIAAAKTERHRTWYHLAVKQYAVLLGAGRWTEMQTVLKRHLWMEEFCDPPAKAVWQEAIGLDSPVHAA</sequence>
<evidence type="ECO:0000313" key="3">
    <source>
        <dbReference type="Proteomes" id="UP000019471"/>
    </source>
</evidence>
<gene>
    <name evidence="2" type="ORF">A1O5_07472</name>
</gene>
<dbReference type="eggNOG" id="ENOG502TDQJ">
    <property type="taxonomic scope" value="Eukaryota"/>
</dbReference>
<dbReference type="AlphaFoldDB" id="W9WXR5"/>
<proteinExistence type="predicted"/>
<feature type="compositionally biased region" description="Low complexity" evidence="1">
    <location>
        <begin position="69"/>
        <end position="83"/>
    </location>
</feature>
<protein>
    <recommendedName>
        <fullName evidence="4">Transcription factor domain-containing protein</fullName>
    </recommendedName>
</protein>
<feature type="compositionally biased region" description="Basic and acidic residues" evidence="1">
    <location>
        <begin position="84"/>
        <end position="94"/>
    </location>
</feature>
<feature type="region of interest" description="Disordered" evidence="1">
    <location>
        <begin position="62"/>
        <end position="95"/>
    </location>
</feature>
<evidence type="ECO:0008006" key="4">
    <source>
        <dbReference type="Google" id="ProtNLM"/>
    </source>
</evidence>
<comment type="caution">
    <text evidence="2">The sequence shown here is derived from an EMBL/GenBank/DDBJ whole genome shotgun (WGS) entry which is preliminary data.</text>
</comment>
<dbReference type="PANTHER" id="PTHR37540:SF5">
    <property type="entry name" value="TRANSCRIPTION FACTOR DOMAIN-CONTAINING PROTEIN"/>
    <property type="match status" value="1"/>
</dbReference>
<keyword evidence="3" id="KW-1185">Reference proteome</keyword>
<reference evidence="2 3" key="1">
    <citation type="submission" date="2013-03" db="EMBL/GenBank/DDBJ databases">
        <title>The Genome Sequence of Cladophialophora psammophila CBS 110553.</title>
        <authorList>
            <consortium name="The Broad Institute Genomics Platform"/>
            <person name="Cuomo C."/>
            <person name="de Hoog S."/>
            <person name="Gorbushina A."/>
            <person name="Walker B."/>
            <person name="Young S.K."/>
            <person name="Zeng Q."/>
            <person name="Gargeya S."/>
            <person name="Fitzgerald M."/>
            <person name="Haas B."/>
            <person name="Abouelleil A."/>
            <person name="Allen A.W."/>
            <person name="Alvarado L."/>
            <person name="Arachchi H.M."/>
            <person name="Berlin A.M."/>
            <person name="Chapman S.B."/>
            <person name="Gainer-Dewar J."/>
            <person name="Goldberg J."/>
            <person name="Griggs A."/>
            <person name="Gujja S."/>
            <person name="Hansen M."/>
            <person name="Howarth C."/>
            <person name="Imamovic A."/>
            <person name="Ireland A."/>
            <person name="Larimer J."/>
            <person name="McCowan C."/>
            <person name="Murphy C."/>
            <person name="Pearson M."/>
            <person name="Poon T.W."/>
            <person name="Priest M."/>
            <person name="Roberts A."/>
            <person name="Saif S."/>
            <person name="Shea T."/>
            <person name="Sisk P."/>
            <person name="Sykes S."/>
            <person name="Wortman J."/>
            <person name="Nusbaum C."/>
            <person name="Birren B."/>
        </authorList>
    </citation>
    <scope>NUCLEOTIDE SEQUENCE [LARGE SCALE GENOMIC DNA]</scope>
    <source>
        <strain evidence="2 3">CBS 110553</strain>
    </source>
</reference>
<dbReference type="GeneID" id="19192178"/>
<dbReference type="RefSeq" id="XP_007746251.1">
    <property type="nucleotide sequence ID" value="XM_007748061.1"/>
</dbReference>
<dbReference type="Proteomes" id="UP000019471">
    <property type="component" value="Unassembled WGS sequence"/>
</dbReference>
<accession>W9WXR5</accession>
<dbReference type="EMBL" id="AMGX01000011">
    <property type="protein sequence ID" value="EXJ69436.1"/>
    <property type="molecule type" value="Genomic_DNA"/>
</dbReference>
<organism evidence="2 3">
    <name type="scientific">Cladophialophora psammophila CBS 110553</name>
    <dbReference type="NCBI Taxonomy" id="1182543"/>
    <lineage>
        <taxon>Eukaryota</taxon>
        <taxon>Fungi</taxon>
        <taxon>Dikarya</taxon>
        <taxon>Ascomycota</taxon>
        <taxon>Pezizomycotina</taxon>
        <taxon>Eurotiomycetes</taxon>
        <taxon>Chaetothyriomycetidae</taxon>
        <taxon>Chaetothyriales</taxon>
        <taxon>Herpotrichiellaceae</taxon>
        <taxon>Cladophialophora</taxon>
    </lineage>
</organism>
<dbReference type="HOGENOM" id="CLU_015771_2_0_1"/>
<evidence type="ECO:0000256" key="1">
    <source>
        <dbReference type="SAM" id="MobiDB-lite"/>
    </source>
</evidence>
<evidence type="ECO:0000313" key="2">
    <source>
        <dbReference type="EMBL" id="EXJ69436.1"/>
    </source>
</evidence>
<dbReference type="STRING" id="1182543.W9WXR5"/>
<dbReference type="OrthoDB" id="3469466at2759"/>